<name>A0A2T0SEP5_9ACTN</name>
<accession>A0A2T0SEP5</accession>
<reference evidence="1 2" key="1">
    <citation type="submission" date="2018-03" db="EMBL/GenBank/DDBJ databases">
        <title>Genomic Encyclopedia of Archaeal and Bacterial Type Strains, Phase II (KMG-II): from individual species to whole genera.</title>
        <authorList>
            <person name="Goeker M."/>
        </authorList>
    </citation>
    <scope>NUCLEOTIDE SEQUENCE [LARGE SCALE GENOMIC DNA]</scope>
    <source>
        <strain evidence="1 2">DSM 45348</strain>
    </source>
</reference>
<dbReference type="EMBL" id="PVZG01000002">
    <property type="protein sequence ID" value="PRY31884.1"/>
    <property type="molecule type" value="Genomic_DNA"/>
</dbReference>
<comment type="caution">
    <text evidence="1">The sequence shown here is derived from an EMBL/GenBank/DDBJ whole genome shotgun (WGS) entry which is preliminary data.</text>
</comment>
<dbReference type="AlphaFoldDB" id="A0A2T0SEP5"/>
<gene>
    <name evidence="1" type="ORF">CLV70_10295</name>
</gene>
<evidence type="ECO:0000313" key="1">
    <source>
        <dbReference type="EMBL" id="PRY31884.1"/>
    </source>
</evidence>
<proteinExistence type="predicted"/>
<keyword evidence="2" id="KW-1185">Reference proteome</keyword>
<organism evidence="1 2">
    <name type="scientific">Pseudosporangium ferrugineum</name>
    <dbReference type="NCBI Taxonomy" id="439699"/>
    <lineage>
        <taxon>Bacteria</taxon>
        <taxon>Bacillati</taxon>
        <taxon>Actinomycetota</taxon>
        <taxon>Actinomycetes</taxon>
        <taxon>Micromonosporales</taxon>
        <taxon>Micromonosporaceae</taxon>
        <taxon>Pseudosporangium</taxon>
    </lineage>
</organism>
<dbReference type="Proteomes" id="UP000239209">
    <property type="component" value="Unassembled WGS sequence"/>
</dbReference>
<evidence type="ECO:0000313" key="2">
    <source>
        <dbReference type="Proteomes" id="UP000239209"/>
    </source>
</evidence>
<protein>
    <submittedName>
        <fullName evidence="1">Uncharacterized protein</fullName>
    </submittedName>
</protein>
<sequence>MPDVDISVRVVEYTGQIVAGGSRNALGVSRAASEDPAAYPLLAGVDELDDTIFNWRQSVVLIDELHRLAAATQDPEVRAAAADIISLAELLAPAPQRPHHRRLIFIGD</sequence>